<sequence length="248" mass="27965">MEFKFQAIGFIESCYKEKFGVPRQPGLAPAARGKLKLVAPFNLPDVARGLESSSHIWIQFVFHQCLRQSWKPVVRPPRLGGNEKIGVFATRSTFRPNPIGLSVVRLEQVETNDQEVILHLSGLDLIEGTPVLDIKPYIPYVDQVADAENVLAAESPDILPVYWSVQAQKDLQRYQQQFNNAENRDYQALVEQVLQQDPRPAYRKNRSEEKVYGIRLGEADVRFTVSTALIGDPNETASLEICVQALAF</sequence>
<organism evidence="4 5">
    <name type="scientific">Oceanospirillum sediminis</name>
    <dbReference type="NCBI Taxonomy" id="2760088"/>
    <lineage>
        <taxon>Bacteria</taxon>
        <taxon>Pseudomonadati</taxon>
        <taxon>Pseudomonadota</taxon>
        <taxon>Gammaproteobacteria</taxon>
        <taxon>Oceanospirillales</taxon>
        <taxon>Oceanospirillaceae</taxon>
        <taxon>Oceanospirillum</taxon>
    </lineage>
</organism>
<feature type="domain" description="TsaA-like" evidence="3">
    <location>
        <begin position="5"/>
        <end position="146"/>
    </location>
</feature>
<dbReference type="Proteomes" id="UP000565262">
    <property type="component" value="Unassembled WGS sequence"/>
</dbReference>
<dbReference type="GO" id="GO:0089715">
    <property type="term" value="F:tRNA (L-threonylcarbamoyladenosine(37)-C2) methyltransferase activity"/>
    <property type="evidence" value="ECO:0007669"/>
    <property type="project" value="TreeGrafter"/>
</dbReference>
<dbReference type="PANTHER" id="PTHR12818:SF0">
    <property type="entry name" value="TRNA (ADENINE(37)-N6)-METHYLTRANSFERASE"/>
    <property type="match status" value="1"/>
</dbReference>
<dbReference type="InterPro" id="IPR023370">
    <property type="entry name" value="TrmO-like_N"/>
</dbReference>
<dbReference type="Pfam" id="PF01980">
    <property type="entry name" value="TrmO_N"/>
    <property type="match status" value="1"/>
</dbReference>
<dbReference type="NCBIfam" id="TIGR00104">
    <property type="entry name" value="tRNA_TsaA"/>
    <property type="match status" value="1"/>
</dbReference>
<dbReference type="Gene3D" id="3.30.2310.10">
    <property type="entry name" value="YaeB-like"/>
    <property type="match status" value="1"/>
</dbReference>
<dbReference type="InterPro" id="IPR036413">
    <property type="entry name" value="YaeB-like_sf"/>
</dbReference>
<dbReference type="InterPro" id="IPR041369">
    <property type="entry name" value="TrmO_C"/>
</dbReference>
<dbReference type="AlphaFoldDB" id="A0A839IU03"/>
<dbReference type="GO" id="GO:0032259">
    <property type="term" value="P:methylation"/>
    <property type="evidence" value="ECO:0007669"/>
    <property type="project" value="UniProtKB-KW"/>
</dbReference>
<evidence type="ECO:0000313" key="4">
    <source>
        <dbReference type="EMBL" id="MBB1488428.1"/>
    </source>
</evidence>
<name>A0A839IU03_9GAMM</name>
<dbReference type="InterPro" id="IPR040372">
    <property type="entry name" value="YaeB-like"/>
</dbReference>
<keyword evidence="1" id="KW-0949">S-adenosyl-L-methionine</keyword>
<evidence type="ECO:0000313" key="5">
    <source>
        <dbReference type="Proteomes" id="UP000565262"/>
    </source>
</evidence>
<dbReference type="RefSeq" id="WP_182810199.1">
    <property type="nucleotide sequence ID" value="NZ_JACJFM010000028.1"/>
</dbReference>
<dbReference type="Pfam" id="PF18389">
    <property type="entry name" value="TrmO_C"/>
    <property type="match status" value="1"/>
</dbReference>
<dbReference type="FunFam" id="2.40.30.70:FF:000001">
    <property type="entry name" value="tRNA (N6-threonylcarbamoyladenosine(37)-N6)-methyltransferase TrmO"/>
    <property type="match status" value="1"/>
</dbReference>
<keyword evidence="4" id="KW-0489">Methyltransferase</keyword>
<evidence type="ECO:0000256" key="2">
    <source>
        <dbReference type="ARBA" id="ARBA00033753"/>
    </source>
</evidence>
<dbReference type="EMBL" id="JACJFM010000028">
    <property type="protein sequence ID" value="MBB1488428.1"/>
    <property type="molecule type" value="Genomic_DNA"/>
</dbReference>
<keyword evidence="4" id="KW-0808">Transferase</keyword>
<proteinExistence type="inferred from homology"/>
<comment type="similarity">
    <text evidence="2">Belongs to the tRNA methyltransferase O family.</text>
</comment>
<protein>
    <submittedName>
        <fullName evidence="4">tRNA (N6-threonylcarbamoyladenosine(37)-N6)-methyltransferase TrmO</fullName>
    </submittedName>
</protein>
<dbReference type="CDD" id="cd09281">
    <property type="entry name" value="UPF0066"/>
    <property type="match status" value="1"/>
</dbReference>
<accession>A0A839IU03</accession>
<evidence type="ECO:0000256" key="1">
    <source>
        <dbReference type="ARBA" id="ARBA00022691"/>
    </source>
</evidence>
<dbReference type="SUPFAM" id="SSF118196">
    <property type="entry name" value="YaeB-like"/>
    <property type="match status" value="1"/>
</dbReference>
<gene>
    <name evidence="4" type="primary">tsaA</name>
    <name evidence="4" type="ORF">H4O21_17620</name>
</gene>
<dbReference type="InterPro" id="IPR023368">
    <property type="entry name" value="UPF0066_cons_site"/>
</dbReference>
<dbReference type="PROSITE" id="PS01318">
    <property type="entry name" value="TSAA_1"/>
    <property type="match status" value="1"/>
</dbReference>
<dbReference type="PROSITE" id="PS51668">
    <property type="entry name" value="TSAA_2"/>
    <property type="match status" value="1"/>
</dbReference>
<evidence type="ECO:0000259" key="3">
    <source>
        <dbReference type="PROSITE" id="PS51668"/>
    </source>
</evidence>
<reference evidence="4 5" key="1">
    <citation type="submission" date="2020-08" db="EMBL/GenBank/DDBJ databases">
        <title>Oceanospirillum sp. nov. isolated from marine sediment.</title>
        <authorList>
            <person name="Ji X."/>
        </authorList>
    </citation>
    <scope>NUCLEOTIDE SEQUENCE [LARGE SCALE GENOMIC DNA]</scope>
    <source>
        <strain evidence="4 5">D5</strain>
    </source>
</reference>
<dbReference type="Gene3D" id="2.40.30.70">
    <property type="entry name" value="YaeB-like"/>
    <property type="match status" value="1"/>
</dbReference>
<keyword evidence="5" id="KW-1185">Reference proteome</keyword>
<comment type="caution">
    <text evidence="4">The sequence shown here is derived from an EMBL/GenBank/DDBJ whole genome shotgun (WGS) entry which is preliminary data.</text>
</comment>
<dbReference type="InterPro" id="IPR036414">
    <property type="entry name" value="YaeB_N_sf"/>
</dbReference>
<dbReference type="PANTHER" id="PTHR12818">
    <property type="entry name" value="TRNA (ADENINE(37)-N6)-METHYLTRANSFERASE"/>
    <property type="match status" value="1"/>
</dbReference>